<dbReference type="PANTHER" id="PTHR22642:SF2">
    <property type="entry name" value="PROTEIN LONG AFTER FAR-RED 3"/>
    <property type="match status" value="1"/>
</dbReference>
<feature type="region of interest" description="Disordered" evidence="1">
    <location>
        <begin position="258"/>
        <end position="283"/>
    </location>
</feature>
<protein>
    <recommendedName>
        <fullName evidence="2">Amidohydrolase 3 domain-containing protein</fullName>
    </recommendedName>
</protein>
<dbReference type="EMBL" id="BMOQ01000001">
    <property type="protein sequence ID" value="GGN07339.1"/>
    <property type="molecule type" value="Genomic_DNA"/>
</dbReference>
<dbReference type="PANTHER" id="PTHR22642">
    <property type="entry name" value="IMIDAZOLONEPROPIONASE"/>
    <property type="match status" value="1"/>
</dbReference>
<name>A0A830G7V8_9EURY</name>
<dbReference type="InterPro" id="IPR013108">
    <property type="entry name" value="Amidohydro_3"/>
</dbReference>
<dbReference type="GO" id="GO:0016810">
    <property type="term" value="F:hydrolase activity, acting on carbon-nitrogen (but not peptide) bonds"/>
    <property type="evidence" value="ECO:0007669"/>
    <property type="project" value="InterPro"/>
</dbReference>
<dbReference type="Gene3D" id="3.20.20.140">
    <property type="entry name" value="Metal-dependent hydrolases"/>
    <property type="match status" value="1"/>
</dbReference>
<organism evidence="3 4">
    <name type="scientific">Halarchaeum nitratireducens</name>
    <dbReference type="NCBI Taxonomy" id="489913"/>
    <lineage>
        <taxon>Archaea</taxon>
        <taxon>Methanobacteriati</taxon>
        <taxon>Methanobacteriota</taxon>
        <taxon>Stenosarchaea group</taxon>
        <taxon>Halobacteria</taxon>
        <taxon>Halobacteriales</taxon>
        <taxon>Halobacteriaceae</taxon>
    </lineage>
</organism>
<proteinExistence type="predicted"/>
<sequence length="365" mass="37611">MHADADVVLTGGEVHTLGESDETHDAVAVRGGRIARLDSDYEMQFSVGVETDVIDLDGRVVLPGFVDVDAAVGGGGTRRSLRAAARRTTERGVTTVHDRVEGERAAAYRELDADGTLPLRVAFDYGYEALDAVETLGARTGHGSDRAWTGALAVPAVGDDEGEITPAIRRDVLRRADEAGFRIAARAADSASVASLLDDYERATADPGGARHRVVGVEAVTPAIATRLAETGVVTVVPPGSEAIDTLFSADARVAFGGSRSAGEGESDDGRGKDSERASERGAYDPLAAADAAVERGVGTTDALRAATDGGAYAGGDEARYGTLAVGGAADLVVLDRSPWAAESIADVGVAMTVVDGEVVHDARQ</sequence>
<reference evidence="3 4" key="1">
    <citation type="journal article" date="2019" name="Int. J. Syst. Evol. Microbiol.">
        <title>The Global Catalogue of Microorganisms (GCM) 10K type strain sequencing project: providing services to taxonomists for standard genome sequencing and annotation.</title>
        <authorList>
            <consortium name="The Broad Institute Genomics Platform"/>
            <consortium name="The Broad Institute Genome Sequencing Center for Infectious Disease"/>
            <person name="Wu L."/>
            <person name="Ma J."/>
        </authorList>
    </citation>
    <scope>NUCLEOTIDE SEQUENCE [LARGE SCALE GENOMIC DNA]</scope>
    <source>
        <strain evidence="3 4">JCM 16331</strain>
    </source>
</reference>
<accession>A0A830G7V8</accession>
<dbReference type="SUPFAM" id="SSF51338">
    <property type="entry name" value="Composite domain of metallo-dependent hydrolases"/>
    <property type="match status" value="1"/>
</dbReference>
<dbReference type="InterPro" id="IPR011059">
    <property type="entry name" value="Metal-dep_hydrolase_composite"/>
</dbReference>
<comment type="caution">
    <text evidence="3">The sequence shown here is derived from an EMBL/GenBank/DDBJ whole genome shotgun (WGS) entry which is preliminary data.</text>
</comment>
<evidence type="ECO:0000259" key="2">
    <source>
        <dbReference type="Pfam" id="PF07969"/>
    </source>
</evidence>
<dbReference type="Pfam" id="PF07969">
    <property type="entry name" value="Amidohydro_3"/>
    <property type="match status" value="1"/>
</dbReference>
<evidence type="ECO:0000313" key="4">
    <source>
        <dbReference type="Proteomes" id="UP000608850"/>
    </source>
</evidence>
<feature type="domain" description="Amidohydrolase 3" evidence="2">
    <location>
        <begin position="79"/>
        <end position="361"/>
    </location>
</feature>
<dbReference type="RefSeq" id="WP_188876721.1">
    <property type="nucleotide sequence ID" value="NZ_BMOQ01000001.1"/>
</dbReference>
<dbReference type="InterPro" id="IPR032466">
    <property type="entry name" value="Metal_Hydrolase"/>
</dbReference>
<evidence type="ECO:0000313" key="3">
    <source>
        <dbReference type="EMBL" id="GGN07339.1"/>
    </source>
</evidence>
<dbReference type="Gene3D" id="2.30.40.10">
    <property type="entry name" value="Urease, subunit C, domain 1"/>
    <property type="match status" value="2"/>
</dbReference>
<dbReference type="OrthoDB" id="8791at2157"/>
<keyword evidence="4" id="KW-1185">Reference proteome</keyword>
<gene>
    <name evidence="3" type="ORF">GCM10009021_03010</name>
</gene>
<evidence type="ECO:0000256" key="1">
    <source>
        <dbReference type="SAM" id="MobiDB-lite"/>
    </source>
</evidence>
<dbReference type="Proteomes" id="UP000608850">
    <property type="component" value="Unassembled WGS sequence"/>
</dbReference>
<dbReference type="AlphaFoldDB" id="A0A830G7V8"/>
<dbReference type="SUPFAM" id="SSF51556">
    <property type="entry name" value="Metallo-dependent hydrolases"/>
    <property type="match status" value="1"/>
</dbReference>
<feature type="compositionally biased region" description="Basic and acidic residues" evidence="1">
    <location>
        <begin position="268"/>
        <end position="283"/>
    </location>
</feature>